<organism evidence="1">
    <name type="scientific">Podoviridae sp. ct2m58</name>
    <dbReference type="NCBI Taxonomy" id="2827721"/>
    <lineage>
        <taxon>Viruses</taxon>
        <taxon>Duplodnaviria</taxon>
        <taxon>Heunggongvirae</taxon>
        <taxon>Uroviricota</taxon>
        <taxon>Caudoviricetes</taxon>
    </lineage>
</organism>
<evidence type="ECO:0000313" key="1">
    <source>
        <dbReference type="EMBL" id="DAF64328.1"/>
    </source>
</evidence>
<protein>
    <submittedName>
        <fullName evidence="1">Uncharacterized protein</fullName>
    </submittedName>
</protein>
<sequence>MLILSLFFRTKPRHHISHHILLKHFFLFIHQFRCCFL</sequence>
<proteinExistence type="predicted"/>
<dbReference type="EMBL" id="BK032856">
    <property type="protein sequence ID" value="DAF64328.1"/>
    <property type="molecule type" value="Genomic_DNA"/>
</dbReference>
<name>A0A8S5TME1_9CAUD</name>
<reference evidence="1" key="1">
    <citation type="journal article" date="2021" name="Proc. Natl. Acad. Sci. U.S.A.">
        <title>A Catalog of Tens of Thousands of Viruses from Human Metagenomes Reveals Hidden Associations with Chronic Diseases.</title>
        <authorList>
            <person name="Tisza M.J."/>
            <person name="Buck C.B."/>
        </authorList>
    </citation>
    <scope>NUCLEOTIDE SEQUENCE</scope>
    <source>
        <strain evidence="1">Ct2m58</strain>
    </source>
</reference>
<accession>A0A8S5TME1</accession>